<dbReference type="InterPro" id="IPR012341">
    <property type="entry name" value="6hp_glycosidase-like_sf"/>
</dbReference>
<feature type="domain" description="Glycosyl hydrolase family 95 N-terminal" evidence="2">
    <location>
        <begin position="107"/>
        <end position="258"/>
    </location>
</feature>
<organism evidence="5 6">
    <name type="scientific">Bacteroides ovatus</name>
    <dbReference type="NCBI Taxonomy" id="28116"/>
    <lineage>
        <taxon>Bacteria</taxon>
        <taxon>Pseudomonadati</taxon>
        <taxon>Bacteroidota</taxon>
        <taxon>Bacteroidia</taxon>
        <taxon>Bacteroidales</taxon>
        <taxon>Bacteroidaceae</taxon>
        <taxon>Bacteroides</taxon>
    </lineage>
</organism>
<dbReference type="InterPro" id="IPR049053">
    <property type="entry name" value="AFCA-like_C"/>
</dbReference>
<keyword evidence="1" id="KW-0732">Signal</keyword>
<evidence type="ECO:0000259" key="4">
    <source>
        <dbReference type="Pfam" id="PF22124"/>
    </source>
</evidence>
<dbReference type="Gene3D" id="1.50.10.10">
    <property type="match status" value="1"/>
</dbReference>
<feature type="chain" id="PRO_5026935309" evidence="1">
    <location>
        <begin position="29"/>
        <end position="795"/>
    </location>
</feature>
<dbReference type="InterPro" id="IPR013780">
    <property type="entry name" value="Glyco_hydro_b"/>
</dbReference>
<protein>
    <submittedName>
        <fullName evidence="5">Glycoside hydrolase family 95 protein</fullName>
    </submittedName>
</protein>
<keyword evidence="5" id="KW-0378">Hydrolase</keyword>
<proteinExistence type="predicted"/>
<dbReference type="GO" id="GO:0005975">
    <property type="term" value="P:carbohydrate metabolic process"/>
    <property type="evidence" value="ECO:0007669"/>
    <property type="project" value="InterPro"/>
</dbReference>
<dbReference type="Gene3D" id="2.70.98.50">
    <property type="entry name" value="putative glycoside hydrolase family protein from bacillus halodurans"/>
    <property type="match status" value="1"/>
</dbReference>
<dbReference type="GO" id="GO:0004560">
    <property type="term" value="F:alpha-L-fucosidase activity"/>
    <property type="evidence" value="ECO:0007669"/>
    <property type="project" value="InterPro"/>
</dbReference>
<dbReference type="InterPro" id="IPR008928">
    <property type="entry name" value="6-hairpin_glycosidase_sf"/>
</dbReference>
<feature type="domain" description="Alpha fucosidase A-like C-terminal" evidence="3">
    <location>
        <begin position="720"/>
        <end position="781"/>
    </location>
</feature>
<dbReference type="InterPro" id="IPR027414">
    <property type="entry name" value="GH95_N_dom"/>
</dbReference>
<dbReference type="Gene3D" id="2.60.40.1180">
    <property type="entry name" value="Golgi alpha-mannosidase II"/>
    <property type="match status" value="1"/>
</dbReference>
<feature type="domain" description="Glycosyl hydrolase family 95 N-terminal" evidence="2">
    <location>
        <begin position="52"/>
        <end position="103"/>
    </location>
</feature>
<gene>
    <name evidence="5" type="ORF">F3F51_22975</name>
</gene>
<evidence type="ECO:0000256" key="1">
    <source>
        <dbReference type="SAM" id="SignalP"/>
    </source>
</evidence>
<dbReference type="Pfam" id="PF21307">
    <property type="entry name" value="Glyco_hydro_95_C"/>
    <property type="match status" value="1"/>
</dbReference>
<evidence type="ECO:0000313" key="6">
    <source>
        <dbReference type="Proteomes" id="UP000460135"/>
    </source>
</evidence>
<sequence length="795" mass="90065">MKIIIIKNIMKYHFSTLLFLLFTFSISAQQKVPANNIIPMDHSVRPQEKLTLWYDQPSDNWMDLSLPIGNGQLGAMIFGGIGCDEIQFNEKTVWTGRPNGIEKKANYGEYRNFGNLYISHRGIKTDTKITDYRRWLDIRNAVAGMTYSIDGVRYDREYIASSPDGMIAVMLRASGKEKINVDLLLKDGNTDYNGTASGTKIDKGNMTFKGKLTYLSYYCRVAVTPYGKKAKVSINDSALTITKADSLLVLLSGGTNYSTETANYRTNESVLHQRIDDIINKALAKNYTTLKTRQQKSHRMLFDRCQLSITPDDCNTKPTPQLVADYNKTDSSYLDNHFLEELYFNYGRYLLISCAQGIALPSNLQGIWNYSNSAVWHCDIHANINVQMNYWPAEVTNLSELHNNLLDYIYNEALIHTQWRDNVNTVLRSANKNENQKPGGFFCSTANNIFGGGTEWKLQEYAVVNAWYCLHFYEHWLYTGDKTFLREKALPVMLSAVEFWKNRLIRDENDGKWICPREFSPEQGPTGKVTAHAQQLVKSLFSNTLKACKALDKDCPLRAEELEVINDYHNNIDDGLYTEIVNKADGELLLKEWKYAGQDSIGSLTHRHVSHLFALYPLNEIDKTSNDSIYQAALRSLKWRGPQATGWAISWKMNLWARAQDGGYARRLLKSALHHSTHYQMKASTSSPGGIYNNLFDAHPPFQIDGNFGTTAGIAEMLMQSHAGYIHLLPALPPDWTKGSVKGLKARGGYEISIDWKDGKVTHTTIKSPKDDEVDILINGQLHHLVLKAGITTQL</sequence>
<dbReference type="PANTHER" id="PTHR31084:SF19">
    <property type="entry name" value="GLYCOSYL HYDROLASE FAMILY 95 N-TERMINAL DOMAIN-CONTAINING PROTEIN"/>
    <property type="match status" value="1"/>
</dbReference>
<dbReference type="AlphaFoldDB" id="A0A6N3V5C5"/>
<accession>A0A6N3V5C5</accession>
<reference evidence="5 6" key="1">
    <citation type="journal article" date="2019" name="Nat. Med.">
        <title>A library of human gut bacterial isolates paired with longitudinal multiomics data enables mechanistic microbiome research.</title>
        <authorList>
            <person name="Poyet M."/>
            <person name="Groussin M."/>
            <person name="Gibbons S.M."/>
            <person name="Avila-Pacheco J."/>
            <person name="Jiang X."/>
            <person name="Kearney S.M."/>
            <person name="Perrotta A.R."/>
            <person name="Berdy B."/>
            <person name="Zhao S."/>
            <person name="Lieberman T.D."/>
            <person name="Swanson P.K."/>
            <person name="Smith M."/>
            <person name="Roesemann S."/>
            <person name="Alexander J.E."/>
            <person name="Rich S.A."/>
            <person name="Livny J."/>
            <person name="Vlamakis H."/>
            <person name="Clish C."/>
            <person name="Bullock K."/>
            <person name="Deik A."/>
            <person name="Scott J."/>
            <person name="Pierce K.A."/>
            <person name="Xavier R.J."/>
            <person name="Alm E.J."/>
        </authorList>
    </citation>
    <scope>NUCLEOTIDE SEQUENCE [LARGE SCALE GENOMIC DNA]</scope>
    <source>
        <strain evidence="5 6">BIOML-A183</strain>
    </source>
</reference>
<dbReference type="Pfam" id="PF14498">
    <property type="entry name" value="Glyco_hyd_65N_2"/>
    <property type="match status" value="2"/>
</dbReference>
<name>A0A6N3V5C5_BACOV</name>
<evidence type="ECO:0000313" key="5">
    <source>
        <dbReference type="EMBL" id="KAA3800192.1"/>
    </source>
</evidence>
<feature type="signal peptide" evidence="1">
    <location>
        <begin position="1"/>
        <end position="28"/>
    </location>
</feature>
<evidence type="ECO:0000259" key="2">
    <source>
        <dbReference type="Pfam" id="PF14498"/>
    </source>
</evidence>
<dbReference type="InterPro" id="IPR054363">
    <property type="entry name" value="GH95_cat"/>
</dbReference>
<dbReference type="InterPro" id="IPR016518">
    <property type="entry name" value="Alpha-L-fucosidase"/>
</dbReference>
<evidence type="ECO:0000259" key="3">
    <source>
        <dbReference type="Pfam" id="PF21307"/>
    </source>
</evidence>
<dbReference type="PIRSF" id="PIRSF007663">
    <property type="entry name" value="UCP007663"/>
    <property type="match status" value="1"/>
</dbReference>
<comment type="caution">
    <text evidence="5">The sequence shown here is derived from an EMBL/GenBank/DDBJ whole genome shotgun (WGS) entry which is preliminary data.</text>
</comment>
<feature type="domain" description="Glycosyl hydrolase family 95 catalytic" evidence="4">
    <location>
        <begin position="287"/>
        <end position="718"/>
    </location>
</feature>
<dbReference type="SUPFAM" id="SSF48208">
    <property type="entry name" value="Six-hairpin glycosidases"/>
    <property type="match status" value="1"/>
</dbReference>
<dbReference type="EMBL" id="VWLX01000022">
    <property type="protein sequence ID" value="KAA3800192.1"/>
    <property type="molecule type" value="Genomic_DNA"/>
</dbReference>
<dbReference type="Proteomes" id="UP000460135">
    <property type="component" value="Unassembled WGS sequence"/>
</dbReference>
<dbReference type="RefSeq" id="WP_004298532.1">
    <property type="nucleotide sequence ID" value="NZ_CAKJZA010000004.1"/>
</dbReference>
<dbReference type="Pfam" id="PF22124">
    <property type="entry name" value="Glyco_hydro_95_cat"/>
    <property type="match status" value="1"/>
</dbReference>
<dbReference type="PANTHER" id="PTHR31084">
    <property type="entry name" value="ALPHA-L-FUCOSIDASE 2"/>
    <property type="match status" value="1"/>
</dbReference>